<feature type="domain" description="Cytochrome c" evidence="7">
    <location>
        <begin position="184"/>
        <end position="293"/>
    </location>
</feature>
<keyword evidence="9" id="KW-1185">Reference proteome</keyword>
<feature type="transmembrane region" description="Helical" evidence="5">
    <location>
        <begin position="452"/>
        <end position="473"/>
    </location>
</feature>
<dbReference type="Pfam" id="PF13442">
    <property type="entry name" value="Cytochrome_CBB3"/>
    <property type="match status" value="1"/>
</dbReference>
<organism evidence="8 9">
    <name type="scientific">Pseudotabrizicola sediminis</name>
    <dbReference type="NCBI Taxonomy" id="2486418"/>
    <lineage>
        <taxon>Bacteria</taxon>
        <taxon>Pseudomonadati</taxon>
        <taxon>Pseudomonadota</taxon>
        <taxon>Alphaproteobacteria</taxon>
        <taxon>Rhodobacterales</taxon>
        <taxon>Paracoccaceae</taxon>
        <taxon>Pseudotabrizicola</taxon>
    </lineage>
</organism>
<name>A0ABY2KPM6_9RHOB</name>
<evidence type="ECO:0000256" key="4">
    <source>
        <dbReference type="PROSITE-ProRule" id="PRU00433"/>
    </source>
</evidence>
<dbReference type="PANTHER" id="PTHR35008">
    <property type="entry name" value="BLL4482 PROTEIN-RELATED"/>
    <property type="match status" value="1"/>
</dbReference>
<feature type="chain" id="PRO_5046721049" evidence="6">
    <location>
        <begin position="38"/>
        <end position="487"/>
    </location>
</feature>
<evidence type="ECO:0000256" key="5">
    <source>
        <dbReference type="SAM" id="Phobius"/>
    </source>
</evidence>
<sequence length="487" mass="53036">MMTQIGNDRTTETQFHNRLLVSLVALPVALSASLAVAQTEAASDDLIARGEYVARAAGCMSCHQEDLSGGYQVETPMGTIVASNISPSDQYGIGGYSRDDLERVLRRGVAPDRRLYPAMPYASYRGMTDPDIDALHAWLQDQDPVDEPPEQETDLPFPFNIRTGVMAWNWLYLTDRDLPPADDPVLSRGAYLVNHLGHCGECHTPRNDFFAVQDDSYLSGEEMAGWLAPNLTPDAVTGVGVWSEKDMVDYLRTGFAGNVVQAAGPMADVVRHSTSHLEEGDLVAIAAYLRTLPAITSGVQDIPIIPSEAERANPQHRFSQIRKELVTALARTDLSEPERLYVGHCAACHGVTGQGQPQAFYPPLIQNAALRRTDPTNLLQVLLYGVEPGKLYRAPAMPGFADELGADEIALLANYTRTTFGGRPDSAVTAQDVRLVVSPETEMPAPLRLLQILAWVGLAGAGLVLTLLVWWVVARRQRARTAGGPRS</sequence>
<keyword evidence="6" id="KW-0732">Signal</keyword>
<feature type="domain" description="Cytochrome c" evidence="7">
    <location>
        <begin position="45"/>
        <end position="143"/>
    </location>
</feature>
<dbReference type="InterPro" id="IPR009056">
    <property type="entry name" value="Cyt_c-like_dom"/>
</dbReference>
<dbReference type="PROSITE" id="PS51007">
    <property type="entry name" value="CYTC"/>
    <property type="match status" value="3"/>
</dbReference>
<feature type="domain" description="Cytochrome c" evidence="7">
    <location>
        <begin position="332"/>
        <end position="420"/>
    </location>
</feature>
<keyword evidence="2 4" id="KW-0479">Metal-binding</keyword>
<gene>
    <name evidence="8" type="ORF">EEB11_05625</name>
</gene>
<evidence type="ECO:0000313" key="9">
    <source>
        <dbReference type="Proteomes" id="UP000297741"/>
    </source>
</evidence>
<keyword evidence="5" id="KW-0812">Transmembrane</keyword>
<comment type="caution">
    <text evidence="8">The sequence shown here is derived from an EMBL/GenBank/DDBJ whole genome shotgun (WGS) entry which is preliminary data.</text>
</comment>
<proteinExistence type="predicted"/>
<keyword evidence="5" id="KW-0472">Membrane</keyword>
<keyword evidence="3 4" id="KW-0408">Iron</keyword>
<dbReference type="InterPro" id="IPR051459">
    <property type="entry name" value="Cytochrome_c-type_DH"/>
</dbReference>
<feature type="signal peptide" evidence="6">
    <location>
        <begin position="1"/>
        <end position="37"/>
    </location>
</feature>
<dbReference type="SUPFAM" id="SSF46626">
    <property type="entry name" value="Cytochrome c"/>
    <property type="match status" value="3"/>
</dbReference>
<dbReference type="PANTHER" id="PTHR35008:SF4">
    <property type="entry name" value="BLL4482 PROTEIN"/>
    <property type="match status" value="1"/>
</dbReference>
<dbReference type="Pfam" id="PF00034">
    <property type="entry name" value="Cytochrom_C"/>
    <property type="match status" value="1"/>
</dbReference>
<accession>A0ABY2KPM6</accession>
<evidence type="ECO:0000256" key="1">
    <source>
        <dbReference type="ARBA" id="ARBA00022617"/>
    </source>
</evidence>
<dbReference type="InterPro" id="IPR036909">
    <property type="entry name" value="Cyt_c-like_dom_sf"/>
</dbReference>
<dbReference type="EMBL" id="RPEM01000003">
    <property type="protein sequence ID" value="TGD44177.1"/>
    <property type="molecule type" value="Genomic_DNA"/>
</dbReference>
<evidence type="ECO:0000313" key="8">
    <source>
        <dbReference type="EMBL" id="TGD44177.1"/>
    </source>
</evidence>
<keyword evidence="5" id="KW-1133">Transmembrane helix</keyword>
<dbReference type="Gene3D" id="1.10.760.10">
    <property type="entry name" value="Cytochrome c-like domain"/>
    <property type="match status" value="2"/>
</dbReference>
<keyword evidence="1 4" id="KW-0349">Heme</keyword>
<evidence type="ECO:0000256" key="3">
    <source>
        <dbReference type="ARBA" id="ARBA00023004"/>
    </source>
</evidence>
<evidence type="ECO:0000256" key="6">
    <source>
        <dbReference type="SAM" id="SignalP"/>
    </source>
</evidence>
<dbReference type="InterPro" id="IPR014353">
    <property type="entry name" value="Membr-bd_ADH_cyt_c"/>
</dbReference>
<protein>
    <submittedName>
        <fullName evidence="8">Cytochrome c</fullName>
    </submittedName>
</protein>
<reference evidence="8 9" key="1">
    <citation type="submission" date="2018-11" db="EMBL/GenBank/DDBJ databases">
        <title>Tabrizicola sp. isolated from sediment of alpine lake.</title>
        <authorList>
            <person name="Liu Z."/>
        </authorList>
    </citation>
    <scope>NUCLEOTIDE SEQUENCE [LARGE SCALE GENOMIC DNA]</scope>
    <source>
        <strain evidence="8 9">DRYC-M-16</strain>
    </source>
</reference>
<dbReference type="RefSeq" id="WP_135429439.1">
    <property type="nucleotide sequence ID" value="NZ_RPEM01000003.1"/>
</dbReference>
<dbReference type="PIRSF" id="PIRSF000018">
    <property type="entry name" value="Mb_ADH_cyt_c"/>
    <property type="match status" value="1"/>
</dbReference>
<dbReference type="Proteomes" id="UP000297741">
    <property type="component" value="Unassembled WGS sequence"/>
</dbReference>
<evidence type="ECO:0000259" key="7">
    <source>
        <dbReference type="PROSITE" id="PS51007"/>
    </source>
</evidence>
<evidence type="ECO:0000256" key="2">
    <source>
        <dbReference type="ARBA" id="ARBA00022723"/>
    </source>
</evidence>